<gene>
    <name evidence="2" type="ordered locus">AM1_4528</name>
</gene>
<sequence>MWPIDTLTPIQDAQIEAFFQRWLAVSCATTPIETQQVEQTIQRSYALMGKRQPEILFFSGPLEAQAYLQERRIDQLLNQWGVPLLTLPLAKQLSHQVRSQLRAELLVEISERLKVAELATLSQNLSLITWTPLAELFAWNTQHVEEDTAPWGGWSPSLWDQLWQQQQTEWRQAIQSQPGGDLLVHVGETLWQWGEPVGQALEDAVIHPFRQQPEVQAWEQGMQQMLTTMGLVGMGWQALTQTSEVLHPALLDYCIEVLECDHEPEAWTQLRSLSTHCGLILPFEQMCVVFDRPIQCHADPEGRFHYEGGAALQFADGYRSYQFHGVQIPERYGTVHPHVWKADWLIHEQNAELRRVLIQGIGYDRLCQELQAEALNTWREYTLLRISPAIDVEPIYLLKMTCPSTGYIHATRVPPSIQSAREAIRWVNWDTDPEEFAQES</sequence>
<keyword evidence="3" id="KW-1185">Reference proteome</keyword>
<dbReference type="AlphaFoldDB" id="B0BZ59"/>
<reference evidence="2 3" key="1">
    <citation type="journal article" date="2008" name="Proc. Natl. Acad. Sci. U.S.A.">
        <title>Niche adaptation and genome expansion in the chlorophyll d-producing cyanobacterium Acaryochloris marina.</title>
        <authorList>
            <person name="Swingley W.D."/>
            <person name="Chen M."/>
            <person name="Cheung P.C."/>
            <person name="Conrad A.L."/>
            <person name="Dejesa L.C."/>
            <person name="Hao J."/>
            <person name="Honchak B.M."/>
            <person name="Karbach L.E."/>
            <person name="Kurdoglu A."/>
            <person name="Lahiri S."/>
            <person name="Mastrian S.D."/>
            <person name="Miyashita H."/>
            <person name="Page L."/>
            <person name="Ramakrishna P."/>
            <person name="Satoh S."/>
            <person name="Sattley W.M."/>
            <person name="Shimada Y."/>
            <person name="Taylor H.L."/>
            <person name="Tomo T."/>
            <person name="Tsuchiya T."/>
            <person name="Wang Z.T."/>
            <person name="Raymond J."/>
            <person name="Mimuro M."/>
            <person name="Blankenship R.E."/>
            <person name="Touchman J.W."/>
        </authorList>
    </citation>
    <scope>NUCLEOTIDE SEQUENCE [LARGE SCALE GENOMIC DNA]</scope>
    <source>
        <strain evidence="3">MBIC 11017</strain>
    </source>
</reference>
<proteinExistence type="predicted"/>
<accession>B0BZ59</accession>
<evidence type="ECO:0000313" key="3">
    <source>
        <dbReference type="Proteomes" id="UP000000268"/>
    </source>
</evidence>
<protein>
    <recommendedName>
        <fullName evidence="1">DUF6745 domain-containing protein</fullName>
    </recommendedName>
</protein>
<organism evidence="2 3">
    <name type="scientific">Acaryochloris marina (strain MBIC 11017)</name>
    <dbReference type="NCBI Taxonomy" id="329726"/>
    <lineage>
        <taxon>Bacteria</taxon>
        <taxon>Bacillati</taxon>
        <taxon>Cyanobacteriota</taxon>
        <taxon>Cyanophyceae</taxon>
        <taxon>Acaryochloridales</taxon>
        <taxon>Acaryochloridaceae</taxon>
        <taxon>Acaryochloris</taxon>
    </lineage>
</organism>
<dbReference type="eggNOG" id="COG4886">
    <property type="taxonomic scope" value="Bacteria"/>
</dbReference>
<dbReference type="HOGENOM" id="CLU_054754_0_0_3"/>
<dbReference type="InterPro" id="IPR046633">
    <property type="entry name" value="DUF6745"/>
</dbReference>
<feature type="domain" description="DUF6745" evidence="1">
    <location>
        <begin position="257"/>
        <end position="436"/>
    </location>
</feature>
<dbReference type="Proteomes" id="UP000000268">
    <property type="component" value="Chromosome"/>
</dbReference>
<dbReference type="Pfam" id="PF20530">
    <property type="entry name" value="DUF6745"/>
    <property type="match status" value="1"/>
</dbReference>
<dbReference type="RefSeq" id="WP_012164816.1">
    <property type="nucleotide sequence ID" value="NC_009925.1"/>
</dbReference>
<dbReference type="KEGG" id="amr:AM1_4528"/>
<evidence type="ECO:0000259" key="1">
    <source>
        <dbReference type="Pfam" id="PF20530"/>
    </source>
</evidence>
<dbReference type="OrthoDB" id="489446at2"/>
<evidence type="ECO:0000313" key="2">
    <source>
        <dbReference type="EMBL" id="ABW29504.1"/>
    </source>
</evidence>
<name>B0BZ59_ACAM1</name>
<dbReference type="EMBL" id="CP000828">
    <property type="protein sequence ID" value="ABW29504.1"/>
    <property type="molecule type" value="Genomic_DNA"/>
</dbReference>
<dbReference type="STRING" id="329726.AM1_4528"/>